<accession>A0A8J6QG24</accession>
<feature type="repeat" description="TPR" evidence="3">
    <location>
        <begin position="164"/>
        <end position="197"/>
    </location>
</feature>
<protein>
    <recommendedName>
        <fullName evidence="6">Tetratricopeptide repeat protein</fullName>
    </recommendedName>
</protein>
<keyword evidence="2 3" id="KW-0802">TPR repeat</keyword>
<evidence type="ECO:0000313" key="5">
    <source>
        <dbReference type="Proteomes" id="UP000638014"/>
    </source>
</evidence>
<name>A0A8J6QG24_9GAMM</name>
<dbReference type="InterPro" id="IPR019734">
    <property type="entry name" value="TPR_rpt"/>
</dbReference>
<gene>
    <name evidence="4" type="ORF">IC617_04365</name>
</gene>
<dbReference type="Pfam" id="PF13181">
    <property type="entry name" value="TPR_8"/>
    <property type="match status" value="1"/>
</dbReference>
<dbReference type="PANTHER" id="PTHR44227">
    <property type="match status" value="1"/>
</dbReference>
<dbReference type="AlphaFoldDB" id="A0A8J6QG24"/>
<evidence type="ECO:0008006" key="6">
    <source>
        <dbReference type="Google" id="ProtNLM"/>
    </source>
</evidence>
<dbReference type="RefSeq" id="WP_191143764.1">
    <property type="nucleotide sequence ID" value="NZ_JACXAF010000004.1"/>
</dbReference>
<comment type="caution">
    <text evidence="4">The sequence shown here is derived from an EMBL/GenBank/DDBJ whole genome shotgun (WGS) entry which is preliminary data.</text>
</comment>
<evidence type="ECO:0000256" key="3">
    <source>
        <dbReference type="PROSITE-ProRule" id="PRU00339"/>
    </source>
</evidence>
<dbReference type="InterPro" id="IPR052346">
    <property type="entry name" value="O-mannosyl-transferase_TMTC"/>
</dbReference>
<keyword evidence="1" id="KW-0677">Repeat</keyword>
<dbReference type="SUPFAM" id="SSF48452">
    <property type="entry name" value="TPR-like"/>
    <property type="match status" value="1"/>
</dbReference>
<dbReference type="PROSITE" id="PS50005">
    <property type="entry name" value="TPR"/>
    <property type="match status" value="2"/>
</dbReference>
<keyword evidence="5" id="KW-1185">Reference proteome</keyword>
<feature type="repeat" description="TPR" evidence="3">
    <location>
        <begin position="96"/>
        <end position="129"/>
    </location>
</feature>
<dbReference type="InterPro" id="IPR011990">
    <property type="entry name" value="TPR-like_helical_dom_sf"/>
</dbReference>
<sequence>MEVSTDLPSTMAQMLAPFVSSDEALIRIAVSEASKAIEPAARAKLIAPLLTDELRAVRVAAADALADAPVDAALSAAFNRAFAELIKANELSSWRGEGRANQGLLHMRRGELDKAEQQYITAISIDPYFSASYINLTDIYRATMQPQKAQQFYELAVRNLPKDATIRYSYGLHLIRQGKTKEAAEQFELSVRYQPDDEQNLYVWLLTLDSLKQWDKGLQLLLQRQQSRPLSARLQQLGMDMAQKAGNREAYQRLKY</sequence>
<dbReference type="EMBL" id="JACXAF010000004">
    <property type="protein sequence ID" value="MBD1388655.1"/>
    <property type="molecule type" value="Genomic_DNA"/>
</dbReference>
<dbReference type="PANTHER" id="PTHR44227:SF3">
    <property type="entry name" value="PROTEIN O-MANNOSYL-TRANSFERASE TMTC4"/>
    <property type="match status" value="1"/>
</dbReference>
<reference evidence="4" key="1">
    <citation type="submission" date="2020-09" db="EMBL/GenBank/DDBJ databases">
        <title>A novel bacterium of genus Neiella, isolated from South China Sea.</title>
        <authorList>
            <person name="Huang H."/>
            <person name="Mo K."/>
            <person name="Hu Y."/>
        </authorList>
    </citation>
    <scope>NUCLEOTIDE SEQUENCE</scope>
    <source>
        <strain evidence="4">HB171785</strain>
    </source>
</reference>
<organism evidence="4 5">
    <name type="scientific">Neiella litorisoli</name>
    <dbReference type="NCBI Taxonomy" id="2771431"/>
    <lineage>
        <taxon>Bacteria</taxon>
        <taxon>Pseudomonadati</taxon>
        <taxon>Pseudomonadota</taxon>
        <taxon>Gammaproteobacteria</taxon>
        <taxon>Alteromonadales</taxon>
        <taxon>Echinimonadaceae</taxon>
        <taxon>Neiella</taxon>
    </lineage>
</organism>
<dbReference type="Proteomes" id="UP000638014">
    <property type="component" value="Unassembled WGS sequence"/>
</dbReference>
<dbReference type="Gene3D" id="1.25.40.10">
    <property type="entry name" value="Tetratricopeptide repeat domain"/>
    <property type="match status" value="1"/>
</dbReference>
<evidence type="ECO:0000256" key="2">
    <source>
        <dbReference type="ARBA" id="ARBA00022803"/>
    </source>
</evidence>
<proteinExistence type="predicted"/>
<evidence type="ECO:0000313" key="4">
    <source>
        <dbReference type="EMBL" id="MBD1388655.1"/>
    </source>
</evidence>
<dbReference type="SMART" id="SM00028">
    <property type="entry name" value="TPR"/>
    <property type="match status" value="3"/>
</dbReference>
<evidence type="ECO:0000256" key="1">
    <source>
        <dbReference type="ARBA" id="ARBA00022737"/>
    </source>
</evidence>